<evidence type="ECO:0000256" key="2">
    <source>
        <dbReference type="ARBA" id="ARBA00022475"/>
    </source>
</evidence>
<feature type="transmembrane region" description="Helical" evidence="7">
    <location>
        <begin position="332"/>
        <end position="354"/>
    </location>
</feature>
<dbReference type="NCBIfam" id="TIGR00360">
    <property type="entry name" value="ComEC_N-term"/>
    <property type="match status" value="1"/>
</dbReference>
<keyword evidence="11" id="KW-1185">Reference proteome</keyword>
<proteinExistence type="predicted"/>
<feature type="transmembrane region" description="Helical" evidence="7">
    <location>
        <begin position="402"/>
        <end position="422"/>
    </location>
</feature>
<dbReference type="AlphaFoldDB" id="A0A318TL32"/>
<evidence type="ECO:0000256" key="7">
    <source>
        <dbReference type="SAM" id="Phobius"/>
    </source>
</evidence>
<evidence type="ECO:0000256" key="3">
    <source>
        <dbReference type="ARBA" id="ARBA00022692"/>
    </source>
</evidence>
<feature type="domain" description="DUF4131" evidence="9">
    <location>
        <begin position="73"/>
        <end position="224"/>
    </location>
</feature>
<feature type="region of interest" description="Disordered" evidence="6">
    <location>
        <begin position="698"/>
        <end position="786"/>
    </location>
</feature>
<keyword evidence="3 7" id="KW-0812">Transmembrane</keyword>
<keyword evidence="4 7" id="KW-1133">Transmembrane helix</keyword>
<evidence type="ECO:0000259" key="9">
    <source>
        <dbReference type="Pfam" id="PF13567"/>
    </source>
</evidence>
<organism evidence="10 11">
    <name type="scientific">Rhodopseudomonas faecalis</name>
    <dbReference type="NCBI Taxonomy" id="99655"/>
    <lineage>
        <taxon>Bacteria</taxon>
        <taxon>Pseudomonadati</taxon>
        <taxon>Pseudomonadota</taxon>
        <taxon>Alphaproteobacteria</taxon>
        <taxon>Hyphomicrobiales</taxon>
        <taxon>Nitrobacteraceae</taxon>
        <taxon>Rhodopseudomonas</taxon>
    </lineage>
</organism>
<evidence type="ECO:0000313" key="11">
    <source>
        <dbReference type="Proteomes" id="UP000248148"/>
    </source>
</evidence>
<accession>A0A318TL32</accession>
<dbReference type="PANTHER" id="PTHR30619:SF1">
    <property type="entry name" value="RECOMBINATION PROTEIN 2"/>
    <property type="match status" value="1"/>
</dbReference>
<gene>
    <name evidence="10" type="ORF">BJ122_101229</name>
</gene>
<name>A0A318TL32_9BRAD</name>
<feature type="transmembrane region" description="Helical" evidence="7">
    <location>
        <begin position="74"/>
        <end position="92"/>
    </location>
</feature>
<evidence type="ECO:0000313" key="10">
    <source>
        <dbReference type="EMBL" id="PYF05486.1"/>
    </source>
</evidence>
<dbReference type="Pfam" id="PF03772">
    <property type="entry name" value="Competence"/>
    <property type="match status" value="1"/>
</dbReference>
<feature type="transmembrane region" description="Helical" evidence="7">
    <location>
        <begin position="529"/>
        <end position="550"/>
    </location>
</feature>
<feature type="transmembrane region" description="Helical" evidence="7">
    <location>
        <begin position="375"/>
        <end position="396"/>
    </location>
</feature>
<keyword evidence="5 7" id="KW-0472">Membrane</keyword>
<sequence>MEQGGSRAKVRTWPAGASITTARLGALRPHGEALWDWLRGCVQAERGPGRLLPWLPVALGAGIALYFTADHEPIAFVAALTALALAAVAFALRHHALFALAVLIAAVAAGFTVAALKTARVAHPVLAQPLFGVALKGFVEGREQRERSDRFVLRITHMEAPRSTSSLQRVRLSVRKGTAPAAGSFVELKARLTPPMAPLQPGGYDFARDLYFQGIGATGWVLGAVTVKPAPESGGLALRYAATLQGIRDAIDARIRIVLEGDRRAIATALLTGRRDAISAPVNDAMFISGLGHVLSISGYHMAVVAGVVFFAVRALLALLPALTVWGPIKKYAAGAALAAAAFYLALSGAEVATQRSFLMTAVVLIAMMVDRQAITFRTLAIAALIVLLLAPEALVHPSFQMSFAATLGLVALVQLGLPALFASPDQSGTARAALWGAREIALLALASLVAGLATLPYAAYHFHRVTAYGVLANLLAMPVVSALVMPAGLLGLVAMPFGFDTVFWRIMAIGIEWLVLVAQGVAALPGAVGPIAAFGVGPLLVVTLGLVTLTLQRSALRYLGVVLIVLAVPWALAAERPDIVIGGDGRQVAVRGADGRLRLLQDGQHGFLQKVWLAADGDGRSASEPSLGAGVSCDRDGCVTALADGRLVALSKTPEAVAEDCHKAAVLVTRHPAPEGCAAYVIEADTLRRTGAQRLRSVGTSWQASVVHPPERDRPWAPRAPLSAISSARTKHPADRSTASSAEREPRSPTAQGERAASQRPSPRSQLSPAARTPASPPVDDDEPD</sequence>
<feature type="transmembrane region" description="Helical" evidence="7">
    <location>
        <begin position="475"/>
        <end position="496"/>
    </location>
</feature>
<keyword evidence="2" id="KW-1003">Cell membrane</keyword>
<feature type="transmembrane region" description="Helical" evidence="7">
    <location>
        <begin position="557"/>
        <end position="574"/>
    </location>
</feature>
<dbReference type="OrthoDB" id="9790149at2"/>
<comment type="subcellular location">
    <subcellularLocation>
        <location evidence="1">Cell membrane</location>
        <topology evidence="1">Multi-pass membrane protein</topology>
    </subcellularLocation>
</comment>
<comment type="caution">
    <text evidence="10">The sequence shown here is derived from an EMBL/GenBank/DDBJ whole genome shotgun (WGS) entry which is preliminary data.</text>
</comment>
<protein>
    <submittedName>
        <fullName evidence="10">Competence protein ComEC</fullName>
    </submittedName>
</protein>
<evidence type="ECO:0000259" key="8">
    <source>
        <dbReference type="Pfam" id="PF03772"/>
    </source>
</evidence>
<reference evidence="10 11" key="1">
    <citation type="submission" date="2018-06" db="EMBL/GenBank/DDBJ databases">
        <title>Genomic Encyclopedia of Archaeal and Bacterial Type Strains, Phase II (KMG-II): from individual species to whole genera.</title>
        <authorList>
            <person name="Goeker M."/>
        </authorList>
    </citation>
    <scope>NUCLEOTIDE SEQUENCE [LARGE SCALE GENOMIC DNA]</scope>
    <source>
        <strain evidence="10 11">JCM 11668</strain>
    </source>
</reference>
<evidence type="ECO:0000256" key="1">
    <source>
        <dbReference type="ARBA" id="ARBA00004651"/>
    </source>
</evidence>
<evidence type="ECO:0000256" key="4">
    <source>
        <dbReference type="ARBA" id="ARBA00022989"/>
    </source>
</evidence>
<feature type="transmembrane region" description="Helical" evidence="7">
    <location>
        <begin position="503"/>
        <end position="523"/>
    </location>
</feature>
<feature type="compositionally biased region" description="Low complexity" evidence="6">
    <location>
        <begin position="759"/>
        <end position="773"/>
    </location>
</feature>
<feature type="transmembrane region" description="Helical" evidence="7">
    <location>
        <begin position="443"/>
        <end position="463"/>
    </location>
</feature>
<dbReference type="Pfam" id="PF13567">
    <property type="entry name" value="DUF4131"/>
    <property type="match status" value="1"/>
</dbReference>
<feature type="transmembrane region" description="Helical" evidence="7">
    <location>
        <begin position="97"/>
        <end position="115"/>
    </location>
</feature>
<dbReference type="InterPro" id="IPR025405">
    <property type="entry name" value="DUF4131"/>
</dbReference>
<evidence type="ECO:0000256" key="5">
    <source>
        <dbReference type="ARBA" id="ARBA00023136"/>
    </source>
</evidence>
<evidence type="ECO:0000256" key="6">
    <source>
        <dbReference type="SAM" id="MobiDB-lite"/>
    </source>
</evidence>
<dbReference type="GO" id="GO:0005886">
    <property type="term" value="C:plasma membrane"/>
    <property type="evidence" value="ECO:0007669"/>
    <property type="project" value="UniProtKB-SubCell"/>
</dbReference>
<dbReference type="PANTHER" id="PTHR30619">
    <property type="entry name" value="DNA INTERNALIZATION/COMPETENCE PROTEIN COMEC/REC2"/>
    <property type="match status" value="1"/>
</dbReference>
<feature type="transmembrane region" description="Helical" evidence="7">
    <location>
        <begin position="303"/>
        <end position="326"/>
    </location>
</feature>
<dbReference type="InterPro" id="IPR052159">
    <property type="entry name" value="Competence_DNA_uptake"/>
</dbReference>
<dbReference type="InterPro" id="IPR004477">
    <property type="entry name" value="ComEC_N"/>
</dbReference>
<feature type="domain" description="ComEC/Rec2-related protein" evidence="8">
    <location>
        <begin position="270"/>
        <end position="554"/>
    </location>
</feature>
<dbReference type="Proteomes" id="UP000248148">
    <property type="component" value="Unassembled WGS sequence"/>
</dbReference>
<dbReference type="EMBL" id="QJTI01000001">
    <property type="protein sequence ID" value="PYF05486.1"/>
    <property type="molecule type" value="Genomic_DNA"/>
</dbReference>